<dbReference type="InParanoid" id="D3B101"/>
<dbReference type="PANTHER" id="PTHR24006">
    <property type="entry name" value="UBIQUITIN CARBOXYL-TERMINAL HYDROLASE"/>
    <property type="match status" value="1"/>
</dbReference>
<evidence type="ECO:0000259" key="3">
    <source>
        <dbReference type="PROSITE" id="PS50235"/>
    </source>
</evidence>
<dbReference type="InterPro" id="IPR049407">
    <property type="entry name" value="Usp38-like_N"/>
</dbReference>
<feature type="domain" description="USP" evidence="3">
    <location>
        <begin position="477"/>
        <end position="866"/>
    </location>
</feature>
<comment type="similarity">
    <text evidence="1">Belongs to the peptidase C19 family.</text>
</comment>
<evidence type="ECO:0000256" key="2">
    <source>
        <dbReference type="SAM" id="MobiDB-lite"/>
    </source>
</evidence>
<keyword evidence="1" id="KW-0378">Hydrolase</keyword>
<evidence type="ECO:0000313" key="4">
    <source>
        <dbReference type="EMBL" id="EFA84975.1"/>
    </source>
</evidence>
<dbReference type="EC" id="3.4.19.12" evidence="1"/>
<keyword evidence="1" id="KW-0833">Ubl conjugation pathway</keyword>
<dbReference type="PANTHER" id="PTHR24006:SF908">
    <property type="entry name" value="DEUBIQUITINATING APOPTOTIC INHIBITOR, ISOFORM A"/>
    <property type="match status" value="1"/>
</dbReference>
<dbReference type="PROSITE" id="PS00972">
    <property type="entry name" value="USP_1"/>
    <property type="match status" value="1"/>
</dbReference>
<feature type="compositionally biased region" description="Low complexity" evidence="2">
    <location>
        <begin position="893"/>
        <end position="907"/>
    </location>
</feature>
<reference evidence="4 5" key="1">
    <citation type="journal article" date="2011" name="Genome Res.">
        <title>Phylogeny-wide analysis of social amoeba genomes highlights ancient origins for complex intercellular communication.</title>
        <authorList>
            <person name="Heidel A.J."/>
            <person name="Lawal H.M."/>
            <person name="Felder M."/>
            <person name="Schilde C."/>
            <person name="Helps N.R."/>
            <person name="Tunggal B."/>
            <person name="Rivero F."/>
            <person name="John U."/>
            <person name="Schleicher M."/>
            <person name="Eichinger L."/>
            <person name="Platzer M."/>
            <person name="Noegel A.A."/>
            <person name="Schaap P."/>
            <person name="Gloeckner G."/>
        </authorList>
    </citation>
    <scope>NUCLEOTIDE SEQUENCE [LARGE SCALE GENOMIC DNA]</scope>
    <source>
        <strain evidence="5">ATCC 26659 / Pp 5 / PN500</strain>
    </source>
</reference>
<dbReference type="GeneID" id="31357495"/>
<sequence>MDTIINGIIISSYEDSVKERLITTVLSKITIATDLKSLVISLIDNNILQYDNDLNKCRWSLFIVNHCLNNSNNNNNSNSNSNNEIINHLYMDMERFELFFALILSDHQTITTYLLEQITILLRHVMLSSYHTSDNQFNLDILKSYLQTVFITFESKLSLSILRSLLAMLSCLTEQARDATGASTQSIVVSSSLADILNHSPVDLIVLYVPLLIENKSISDQHLYLIIRSLITLPVTPTNSAWILETLNTMKTVKKNRLLVSLTIECSPILLKQMFQGPLLLESAYDVMENMLLGYQHSPDAFHQITSLLPAIIEFILLLIEKKKKLVLQHQQQQQQQQQQVFNVTPPQSSSKIINFKVHKVVKDLTAMNDRKQLLLYAVKNCNDSYSNWWLLMESHDRLQSLLTRVTKMSWILMNHYSGYPELYSPLTDRLQRLGQPYNQPPKEFECKMILKTNEWKGMQSMHYENTKLGRTLSDRSGLYNLGNTCFMNSFLQSLYMTIPFRDYFLSEMDSPNLTQESIDLVMKRGNMVKQLQLLFGYLRYSVRSAFSPSKFLSTLSFEYQTGEQHDTYEFGKYLLDSLDSMLKFEMKSNHYLQQKHNISTTTTTQQPESKGESTTSTTTIATTSTTANATTINNNTTTVVTDMFGGKIEQSIKCLKCNNESISKEELFELSLAFPPEQQQQNQTTINDCVELDQLIRYFFSVELLNANNRYHCSKCESLQDAERKLQISGSPPKHLILSLKRFAYNIQSKSISKIFTIVDYPETLHIPSDYVNLATNTNANTNDNTQQKQQQQEFKYQLYAIIFHSGTSVNYGHYFTYAKPSLSSEDDWCLLNDSNVQLIDLKSIKDVPKKFQKDTPYILFYRLAEATKNNSNNNNENMNFEKPTVTPADIQETTQQQTETQTTTTNIPKPLHDEEMNVAPWIASEVKRDNKSLSESSSSTKATSVLESIK</sequence>
<comment type="catalytic activity">
    <reaction evidence="1">
        <text>Thiol-dependent hydrolysis of ester, thioester, amide, peptide and isopeptide bonds formed by the C-terminal Gly of ubiquitin (a 76-residue protein attached to proteins as an intracellular targeting signal).</text>
        <dbReference type="EC" id="3.4.19.12"/>
    </reaction>
</comment>
<dbReference type="AlphaFoldDB" id="D3B101"/>
<keyword evidence="1" id="KW-0645">Protease</keyword>
<dbReference type="PROSITE" id="PS00973">
    <property type="entry name" value="USP_2"/>
    <property type="match status" value="1"/>
</dbReference>
<dbReference type="InterPro" id="IPR018200">
    <property type="entry name" value="USP_CS"/>
</dbReference>
<dbReference type="Gene3D" id="3.90.70.10">
    <property type="entry name" value="Cysteine proteinases"/>
    <property type="match status" value="1"/>
</dbReference>
<feature type="region of interest" description="Disordered" evidence="2">
    <location>
        <begin position="893"/>
        <end position="952"/>
    </location>
</feature>
<dbReference type="RefSeq" id="XP_020437085.1">
    <property type="nucleotide sequence ID" value="XM_020572968.1"/>
</dbReference>
<name>D3B101_HETP5</name>
<dbReference type="EMBL" id="ADBJ01000008">
    <property type="protein sequence ID" value="EFA84975.1"/>
    <property type="molecule type" value="Genomic_DNA"/>
</dbReference>
<comment type="caution">
    <text evidence="4">The sequence shown here is derived from an EMBL/GenBank/DDBJ whole genome shotgun (WGS) entry which is preliminary data.</text>
</comment>
<keyword evidence="5" id="KW-1185">Reference proteome</keyword>
<feature type="region of interest" description="Disordered" evidence="2">
    <location>
        <begin position="596"/>
        <end position="623"/>
    </location>
</feature>
<organism evidence="4 5">
    <name type="scientific">Heterostelium pallidum (strain ATCC 26659 / Pp 5 / PN500)</name>
    <name type="common">Cellular slime mold</name>
    <name type="synonym">Polysphondylium pallidum</name>
    <dbReference type="NCBI Taxonomy" id="670386"/>
    <lineage>
        <taxon>Eukaryota</taxon>
        <taxon>Amoebozoa</taxon>
        <taxon>Evosea</taxon>
        <taxon>Eumycetozoa</taxon>
        <taxon>Dictyostelia</taxon>
        <taxon>Acytosteliales</taxon>
        <taxon>Acytosteliaceae</taxon>
        <taxon>Heterostelium</taxon>
    </lineage>
</organism>
<evidence type="ECO:0000313" key="5">
    <source>
        <dbReference type="Proteomes" id="UP000001396"/>
    </source>
</evidence>
<dbReference type="GO" id="GO:0016579">
    <property type="term" value="P:protein deubiquitination"/>
    <property type="evidence" value="ECO:0007669"/>
    <property type="project" value="InterPro"/>
</dbReference>
<keyword evidence="1" id="KW-0788">Thiol protease</keyword>
<dbReference type="Pfam" id="PF00443">
    <property type="entry name" value="UCH"/>
    <property type="match status" value="1"/>
</dbReference>
<proteinExistence type="inferred from homology"/>
<dbReference type="InterPro" id="IPR050164">
    <property type="entry name" value="Peptidase_C19"/>
</dbReference>
<dbReference type="PROSITE" id="PS50235">
    <property type="entry name" value="USP_3"/>
    <property type="match status" value="1"/>
</dbReference>
<dbReference type="Proteomes" id="UP000001396">
    <property type="component" value="Unassembled WGS sequence"/>
</dbReference>
<dbReference type="OMA" id="AFVCDSV"/>
<protein>
    <recommendedName>
        <fullName evidence="1">Ubiquitin carboxyl-terminal hydrolase</fullName>
        <ecNumber evidence="1">3.4.19.12</ecNumber>
    </recommendedName>
</protein>
<dbReference type="InterPro" id="IPR001394">
    <property type="entry name" value="Peptidase_C19_UCH"/>
</dbReference>
<evidence type="ECO:0000256" key="1">
    <source>
        <dbReference type="RuleBase" id="RU366025"/>
    </source>
</evidence>
<dbReference type="STRING" id="670386.D3B101"/>
<dbReference type="FunCoup" id="D3B101">
    <property type="interactions" value="22"/>
</dbReference>
<dbReference type="GO" id="GO:0005634">
    <property type="term" value="C:nucleus"/>
    <property type="evidence" value="ECO:0007669"/>
    <property type="project" value="TreeGrafter"/>
</dbReference>
<gene>
    <name evidence="4" type="ORF">PPL_01969</name>
</gene>
<dbReference type="GO" id="GO:0006508">
    <property type="term" value="P:proteolysis"/>
    <property type="evidence" value="ECO:0007669"/>
    <property type="project" value="UniProtKB-KW"/>
</dbReference>
<dbReference type="SUPFAM" id="SSF54001">
    <property type="entry name" value="Cysteine proteinases"/>
    <property type="match status" value="1"/>
</dbReference>
<accession>D3B101</accession>
<dbReference type="GO" id="GO:0004843">
    <property type="term" value="F:cysteine-type deubiquitinase activity"/>
    <property type="evidence" value="ECO:0007669"/>
    <property type="project" value="UniProtKB-UniRule"/>
</dbReference>
<feature type="compositionally biased region" description="Low complexity" evidence="2">
    <location>
        <begin position="614"/>
        <end position="623"/>
    </location>
</feature>
<feature type="compositionally biased region" description="Polar residues" evidence="2">
    <location>
        <begin position="596"/>
        <end position="609"/>
    </location>
</feature>
<dbReference type="GO" id="GO:0005829">
    <property type="term" value="C:cytosol"/>
    <property type="evidence" value="ECO:0007669"/>
    <property type="project" value="TreeGrafter"/>
</dbReference>
<dbReference type="InterPro" id="IPR038765">
    <property type="entry name" value="Papain-like_cys_pep_sf"/>
</dbReference>
<dbReference type="Pfam" id="PF21246">
    <property type="entry name" value="Usp38-like_N"/>
    <property type="match status" value="1"/>
</dbReference>
<feature type="compositionally biased region" description="Low complexity" evidence="2">
    <location>
        <begin position="935"/>
        <end position="952"/>
    </location>
</feature>
<dbReference type="InterPro" id="IPR028889">
    <property type="entry name" value="USP"/>
</dbReference>